<name>A0A377YRR0_KLEPN</name>
<dbReference type="PANTHER" id="PTHR43393">
    <property type="entry name" value="CYTOKININ RIBOSIDE 5'-MONOPHOSPHATE PHOSPHORIBOHYDROLASE"/>
    <property type="match status" value="1"/>
</dbReference>
<keyword evidence="1" id="KW-0378">Hydrolase</keyword>
<protein>
    <submittedName>
        <fullName evidence="1">Nucleoside triphosphate pyrophosphohydrolase MazG</fullName>
    </submittedName>
</protein>
<dbReference type="Proteomes" id="UP000254103">
    <property type="component" value="Unassembled WGS sequence"/>
</dbReference>
<sequence length="289" mass="32099">MNKYIRIQKEAFDKGFAWQSDDEALNKIQEELNELKIESKKKCINGVKEELGDLVFSCLGFSVFANVDINCCLEATYDKFKKRLDYVLSSANNKDYSTLRMLWEDAKSKTDINFVESKKRIKVAIIGCWDESNASNLKLAKKLAGELSKLDCFIFTGGGDGIMKSVNEGVAEYGGMSISFSAYDNPDAEDNKNISLVIPTGMGWDVRSALLMRTVDVTILIGGAIGSLQEVSMSYLYKKPIIVVSNTGGLADKLKDFCDTDGFLDHRKNVPLLFLTEIEDIVKNVISGV</sequence>
<accession>A0A377YRR0</accession>
<evidence type="ECO:0000313" key="1">
    <source>
        <dbReference type="EMBL" id="STU48718.1"/>
    </source>
</evidence>
<gene>
    <name evidence="1" type="ORF">NCTC5052_05825</name>
</gene>
<dbReference type="InterPro" id="IPR048011">
    <property type="entry name" value="NTP-PPase_MazG-like_C"/>
</dbReference>
<reference evidence="1 2" key="1">
    <citation type="submission" date="2018-06" db="EMBL/GenBank/DDBJ databases">
        <authorList>
            <consortium name="Pathogen Informatics"/>
            <person name="Doyle S."/>
        </authorList>
    </citation>
    <scope>NUCLEOTIDE SEQUENCE [LARGE SCALE GENOMIC DNA]</scope>
    <source>
        <strain evidence="1 2">NCTC5052</strain>
    </source>
</reference>
<dbReference type="Pfam" id="PF18306">
    <property type="entry name" value="LDcluster4"/>
    <property type="match status" value="1"/>
</dbReference>
<dbReference type="PANTHER" id="PTHR43393:SF3">
    <property type="entry name" value="LYSINE DECARBOXYLASE-LIKE PROTEIN"/>
    <property type="match status" value="1"/>
</dbReference>
<dbReference type="SUPFAM" id="SSF102405">
    <property type="entry name" value="MCP/YpsA-like"/>
    <property type="match status" value="1"/>
</dbReference>
<dbReference type="AlphaFoldDB" id="A0A377YRR0"/>
<dbReference type="Gene3D" id="3.40.50.450">
    <property type="match status" value="1"/>
</dbReference>
<dbReference type="EMBL" id="UGLJ01000007">
    <property type="protein sequence ID" value="STU48718.1"/>
    <property type="molecule type" value="Genomic_DNA"/>
</dbReference>
<dbReference type="InterPro" id="IPR052341">
    <property type="entry name" value="LOG_family_nucleotidases"/>
</dbReference>
<organism evidence="1 2">
    <name type="scientific">Klebsiella pneumoniae</name>
    <dbReference type="NCBI Taxonomy" id="573"/>
    <lineage>
        <taxon>Bacteria</taxon>
        <taxon>Pseudomonadati</taxon>
        <taxon>Pseudomonadota</taxon>
        <taxon>Gammaproteobacteria</taxon>
        <taxon>Enterobacterales</taxon>
        <taxon>Enterobacteriaceae</taxon>
        <taxon>Klebsiella/Raoultella group</taxon>
        <taxon>Klebsiella</taxon>
        <taxon>Klebsiella pneumoniae complex</taxon>
    </lineage>
</organism>
<dbReference type="InterPro" id="IPR041164">
    <property type="entry name" value="LDcluster4"/>
</dbReference>
<evidence type="ECO:0000313" key="2">
    <source>
        <dbReference type="Proteomes" id="UP000254103"/>
    </source>
</evidence>
<dbReference type="SUPFAM" id="SSF101386">
    <property type="entry name" value="all-alpha NTP pyrophosphatases"/>
    <property type="match status" value="1"/>
</dbReference>
<dbReference type="CDD" id="cd11529">
    <property type="entry name" value="NTP-PPase_MazG_Cterm"/>
    <property type="match status" value="1"/>
</dbReference>
<proteinExistence type="predicted"/>
<dbReference type="Gene3D" id="1.10.287.1080">
    <property type="entry name" value="MazG-like"/>
    <property type="match status" value="1"/>
</dbReference>
<dbReference type="GO" id="GO:0005829">
    <property type="term" value="C:cytosol"/>
    <property type="evidence" value="ECO:0007669"/>
    <property type="project" value="TreeGrafter"/>
</dbReference>
<dbReference type="RefSeq" id="WP_134920925.1">
    <property type="nucleotide sequence ID" value="NZ_JAPMXB010000025.1"/>
</dbReference>
<dbReference type="GO" id="GO:0047429">
    <property type="term" value="F:nucleoside triphosphate diphosphatase activity"/>
    <property type="evidence" value="ECO:0007669"/>
    <property type="project" value="InterPro"/>
</dbReference>